<gene>
    <name evidence="1" type="ORF">S01H1_44174</name>
</gene>
<protein>
    <submittedName>
        <fullName evidence="1">Uncharacterized protein</fullName>
    </submittedName>
</protein>
<comment type="caution">
    <text evidence="1">The sequence shown here is derived from an EMBL/GenBank/DDBJ whole genome shotgun (WGS) entry which is preliminary data.</text>
</comment>
<name>X0V1I5_9ZZZZ</name>
<dbReference type="EMBL" id="BARS01028168">
    <property type="protein sequence ID" value="GAG05312.1"/>
    <property type="molecule type" value="Genomic_DNA"/>
</dbReference>
<evidence type="ECO:0000313" key="1">
    <source>
        <dbReference type="EMBL" id="GAG05312.1"/>
    </source>
</evidence>
<sequence length="43" mass="5466">MKNDKMYIHKLHMKYFNHAIKRDHNKLKNYFISPEREIIYLDE</sequence>
<reference evidence="1" key="1">
    <citation type="journal article" date="2014" name="Front. Microbiol.">
        <title>High frequency of phylogenetically diverse reductive dehalogenase-homologous genes in deep subseafloor sedimentary metagenomes.</title>
        <authorList>
            <person name="Kawai M."/>
            <person name="Futagami T."/>
            <person name="Toyoda A."/>
            <person name="Takaki Y."/>
            <person name="Nishi S."/>
            <person name="Hori S."/>
            <person name="Arai W."/>
            <person name="Tsubouchi T."/>
            <person name="Morono Y."/>
            <person name="Uchiyama I."/>
            <person name="Ito T."/>
            <person name="Fujiyama A."/>
            <person name="Inagaki F."/>
            <person name="Takami H."/>
        </authorList>
    </citation>
    <scope>NUCLEOTIDE SEQUENCE</scope>
    <source>
        <strain evidence="1">Expedition CK06-06</strain>
    </source>
</reference>
<dbReference type="AlphaFoldDB" id="X0V1I5"/>
<proteinExistence type="predicted"/>
<organism evidence="1">
    <name type="scientific">marine sediment metagenome</name>
    <dbReference type="NCBI Taxonomy" id="412755"/>
    <lineage>
        <taxon>unclassified sequences</taxon>
        <taxon>metagenomes</taxon>
        <taxon>ecological metagenomes</taxon>
    </lineage>
</organism>
<accession>X0V1I5</accession>